<organism evidence="1 2">
    <name type="scientific">Aquipluma nitroreducens</name>
    <dbReference type="NCBI Taxonomy" id="2010828"/>
    <lineage>
        <taxon>Bacteria</taxon>
        <taxon>Pseudomonadati</taxon>
        <taxon>Bacteroidota</taxon>
        <taxon>Bacteroidia</taxon>
        <taxon>Marinilabiliales</taxon>
        <taxon>Prolixibacteraceae</taxon>
        <taxon>Aquipluma</taxon>
    </lineage>
</organism>
<dbReference type="RefSeq" id="WP_318346826.1">
    <property type="nucleotide sequence ID" value="NZ_AP018694.1"/>
</dbReference>
<evidence type="ECO:0000313" key="1">
    <source>
        <dbReference type="EMBL" id="BBE18495.1"/>
    </source>
</evidence>
<sequence length="45" mass="5158">MKFEPLRRKWIIASIKLGEPAFKSSSSHPPRLKSQGYKYIVPMGP</sequence>
<accession>A0A5K7SAF9</accession>
<dbReference type="KEGG" id="anf:AQPE_2657"/>
<gene>
    <name evidence="1" type="ORF">AQPE_2657</name>
</gene>
<name>A0A5K7SAF9_9BACT</name>
<dbReference type="EMBL" id="AP018694">
    <property type="protein sequence ID" value="BBE18495.1"/>
    <property type="molecule type" value="Genomic_DNA"/>
</dbReference>
<dbReference type="AlphaFoldDB" id="A0A5K7SAF9"/>
<reference evidence="1" key="1">
    <citation type="journal article" date="2020" name="Int. J. Syst. Evol. Microbiol.">
        <title>Aquipluma nitroreducens gen. nov. sp. nov., a novel facultatively anaerobic bacterium isolated from a freshwater lake.</title>
        <authorList>
            <person name="Watanabe M."/>
            <person name="Kojima H."/>
            <person name="Fukui M."/>
        </authorList>
    </citation>
    <scope>NUCLEOTIDE SEQUENCE</scope>
    <source>
        <strain evidence="1">MeG22</strain>
    </source>
</reference>
<protein>
    <submittedName>
        <fullName evidence="1">Uncharacterized protein</fullName>
    </submittedName>
</protein>
<dbReference type="Proteomes" id="UP001193389">
    <property type="component" value="Chromosome"/>
</dbReference>
<proteinExistence type="predicted"/>
<keyword evidence="2" id="KW-1185">Reference proteome</keyword>
<evidence type="ECO:0000313" key="2">
    <source>
        <dbReference type="Proteomes" id="UP001193389"/>
    </source>
</evidence>